<protein>
    <submittedName>
        <fullName evidence="1">Uncharacterized protein</fullName>
    </submittedName>
</protein>
<gene>
    <name evidence="1" type="ORF">EZS28_016103</name>
</gene>
<dbReference type="Proteomes" id="UP000324800">
    <property type="component" value="Unassembled WGS sequence"/>
</dbReference>
<dbReference type="EMBL" id="SNRW01004012">
    <property type="protein sequence ID" value="KAA6388367.1"/>
    <property type="molecule type" value="Genomic_DNA"/>
</dbReference>
<evidence type="ECO:0000313" key="1">
    <source>
        <dbReference type="EMBL" id="KAA6388367.1"/>
    </source>
</evidence>
<name>A0A5J4W0G4_9EUKA</name>
<accession>A0A5J4W0G4</accession>
<comment type="caution">
    <text evidence="1">The sequence shown here is derived from an EMBL/GenBank/DDBJ whole genome shotgun (WGS) entry which is preliminary data.</text>
</comment>
<reference evidence="1 2" key="1">
    <citation type="submission" date="2019-03" db="EMBL/GenBank/DDBJ databases">
        <title>Single cell metagenomics reveals metabolic interactions within the superorganism composed of flagellate Streblomastix strix and complex community of Bacteroidetes bacteria on its surface.</title>
        <authorList>
            <person name="Treitli S.C."/>
            <person name="Kolisko M."/>
            <person name="Husnik F."/>
            <person name="Keeling P."/>
            <person name="Hampl V."/>
        </authorList>
    </citation>
    <scope>NUCLEOTIDE SEQUENCE [LARGE SCALE GENOMIC DNA]</scope>
    <source>
        <strain evidence="1">ST1C</strain>
    </source>
</reference>
<sequence length="67" mass="7572">MSEFDLNQIEKEARQEFDAEKSQGVGGAGGKLDIDGMEDDYDYYESQAAKLDVHNKEIIFQGELLKN</sequence>
<evidence type="ECO:0000313" key="2">
    <source>
        <dbReference type="Proteomes" id="UP000324800"/>
    </source>
</evidence>
<organism evidence="1 2">
    <name type="scientific">Streblomastix strix</name>
    <dbReference type="NCBI Taxonomy" id="222440"/>
    <lineage>
        <taxon>Eukaryota</taxon>
        <taxon>Metamonada</taxon>
        <taxon>Preaxostyla</taxon>
        <taxon>Oxymonadida</taxon>
        <taxon>Streblomastigidae</taxon>
        <taxon>Streblomastix</taxon>
    </lineage>
</organism>
<dbReference type="AlphaFoldDB" id="A0A5J4W0G4"/>
<proteinExistence type="predicted"/>